<evidence type="ECO:0008006" key="4">
    <source>
        <dbReference type="Google" id="ProtNLM"/>
    </source>
</evidence>
<protein>
    <recommendedName>
        <fullName evidence="4">Peptidase</fullName>
    </recommendedName>
</protein>
<organism evidence="2 3">
    <name type="scientific">Roseateles aquatilis</name>
    <dbReference type="NCBI Taxonomy" id="431061"/>
    <lineage>
        <taxon>Bacteria</taxon>
        <taxon>Pseudomonadati</taxon>
        <taxon>Pseudomonadota</taxon>
        <taxon>Betaproteobacteria</taxon>
        <taxon>Burkholderiales</taxon>
        <taxon>Sphaerotilaceae</taxon>
        <taxon>Roseateles</taxon>
    </lineage>
</organism>
<dbReference type="InterPro" id="IPR032307">
    <property type="entry name" value="PepSY_TM-like_2"/>
</dbReference>
<dbReference type="AlphaFoldDB" id="A0A246J7G0"/>
<keyword evidence="3" id="KW-1185">Reference proteome</keyword>
<dbReference type="OrthoDB" id="27171at2"/>
<feature type="transmembrane region" description="Helical" evidence="1">
    <location>
        <begin position="163"/>
        <end position="187"/>
    </location>
</feature>
<keyword evidence="1" id="KW-0472">Membrane</keyword>
<accession>A0A246J7G0</accession>
<dbReference type="Proteomes" id="UP000197468">
    <property type="component" value="Unassembled WGS sequence"/>
</dbReference>
<evidence type="ECO:0000313" key="3">
    <source>
        <dbReference type="Proteomes" id="UP000197468"/>
    </source>
</evidence>
<comment type="caution">
    <text evidence="2">The sequence shown here is derived from an EMBL/GenBank/DDBJ whole genome shotgun (WGS) entry which is preliminary data.</text>
</comment>
<evidence type="ECO:0000256" key="1">
    <source>
        <dbReference type="SAM" id="Phobius"/>
    </source>
</evidence>
<keyword evidence="1" id="KW-0812">Transmembrane</keyword>
<feature type="transmembrane region" description="Helical" evidence="1">
    <location>
        <begin position="22"/>
        <end position="44"/>
    </location>
</feature>
<name>A0A246J7G0_9BURK</name>
<reference evidence="2 3" key="1">
    <citation type="journal article" date="2008" name="Int. J. Syst. Evol. Microbiol.">
        <title>Description of Roseateles aquatilis sp. nov. and Roseateles terrae sp. nov., in the class Betaproteobacteria, and emended description of the genus Roseateles.</title>
        <authorList>
            <person name="Gomila M."/>
            <person name="Bowien B."/>
            <person name="Falsen E."/>
            <person name="Moore E.R."/>
            <person name="Lalucat J."/>
        </authorList>
    </citation>
    <scope>NUCLEOTIDE SEQUENCE [LARGE SCALE GENOMIC DNA]</scope>
    <source>
        <strain evidence="2 3">CCUG 48205</strain>
    </source>
</reference>
<dbReference type="RefSeq" id="WP_088385990.1">
    <property type="nucleotide sequence ID" value="NZ_NIOF01000007.1"/>
</dbReference>
<dbReference type="PANTHER" id="PTHR40115:SF1">
    <property type="entry name" value="INNER MEMBRANE PROTEIN WITH PEPSY TM HELIX"/>
    <property type="match status" value="1"/>
</dbReference>
<proteinExistence type="predicted"/>
<feature type="transmembrane region" description="Helical" evidence="1">
    <location>
        <begin position="193"/>
        <end position="212"/>
    </location>
</feature>
<sequence length="213" mass="23711">MSEPTHPNPARRSAWLKQLHQWHWISSAVCLIGMILFAVTGFTLNHAADIEAKPAIVNKTARLPDELVKAVRPVADKEADHKAAVPAPVRAWLAKELDRPIDAREAEWSRDEIYLALPRPGGDAWIRIARDSGEIEFEDTDRGWISFLNDLHKGRNAGVAWSWFIDIFAAACLLFSITGLLILKFHAVSRPSTWPLVGLGLVIPALLALLLIH</sequence>
<dbReference type="Pfam" id="PF16357">
    <property type="entry name" value="PepSY_TM_like_2"/>
    <property type="match status" value="1"/>
</dbReference>
<dbReference type="PANTHER" id="PTHR40115">
    <property type="entry name" value="INNER MEMBRANE PROTEIN WITH PEPSY TM HELIX"/>
    <property type="match status" value="1"/>
</dbReference>
<gene>
    <name evidence="2" type="ORF">CDN99_16555</name>
</gene>
<keyword evidence="1" id="KW-1133">Transmembrane helix</keyword>
<evidence type="ECO:0000313" key="2">
    <source>
        <dbReference type="EMBL" id="OWQ88466.1"/>
    </source>
</evidence>
<dbReference type="EMBL" id="NIOF01000007">
    <property type="protein sequence ID" value="OWQ88466.1"/>
    <property type="molecule type" value="Genomic_DNA"/>
</dbReference>